<sequence>MTVVVHGVSVSPHKVGAPTNPSGSHDTFCGHATSVVARTLSDAINIPPFRRGRASLALIVLYFPTLDGLPSSPYAVVMRP</sequence>
<gene>
    <name evidence="1" type="ORF">UFOPK3879_01359</name>
</gene>
<accession>A0A6J7LPF3</accession>
<name>A0A6J7LPF3_9ZZZZ</name>
<dbReference type="EMBL" id="CAFBNR010000098">
    <property type="protein sequence ID" value="CAB4967569.1"/>
    <property type="molecule type" value="Genomic_DNA"/>
</dbReference>
<proteinExistence type="predicted"/>
<organism evidence="1">
    <name type="scientific">freshwater metagenome</name>
    <dbReference type="NCBI Taxonomy" id="449393"/>
    <lineage>
        <taxon>unclassified sequences</taxon>
        <taxon>metagenomes</taxon>
        <taxon>ecological metagenomes</taxon>
    </lineage>
</organism>
<protein>
    <submittedName>
        <fullName evidence="1">Unannotated protein</fullName>
    </submittedName>
</protein>
<dbReference type="AlphaFoldDB" id="A0A6J7LPF3"/>
<evidence type="ECO:0000313" key="1">
    <source>
        <dbReference type="EMBL" id="CAB4967569.1"/>
    </source>
</evidence>
<reference evidence="1" key="1">
    <citation type="submission" date="2020-05" db="EMBL/GenBank/DDBJ databases">
        <authorList>
            <person name="Chiriac C."/>
            <person name="Salcher M."/>
            <person name="Ghai R."/>
            <person name="Kavagutti S V."/>
        </authorList>
    </citation>
    <scope>NUCLEOTIDE SEQUENCE</scope>
</reference>